<feature type="region of interest" description="Disordered" evidence="2">
    <location>
        <begin position="455"/>
        <end position="475"/>
    </location>
</feature>
<accession>A0A8T0JTK0</accession>
<keyword evidence="1" id="KW-0175">Coiled coil</keyword>
<feature type="compositionally biased region" description="Polar residues" evidence="2">
    <location>
        <begin position="9"/>
        <end position="31"/>
    </location>
</feature>
<dbReference type="PANTHER" id="PTHR34778:SF6">
    <property type="entry name" value="SHUGOSHIN C-TERMINAL DOMAIN-CONTAINING PROTEIN"/>
    <property type="match status" value="1"/>
</dbReference>
<dbReference type="AlphaFoldDB" id="A0A8T0JTK0"/>
<feature type="coiled-coil region" evidence="1">
    <location>
        <begin position="83"/>
        <end position="128"/>
    </location>
</feature>
<feature type="compositionally biased region" description="Basic and acidic residues" evidence="2">
    <location>
        <begin position="455"/>
        <end position="467"/>
    </location>
</feature>
<feature type="region of interest" description="Disordered" evidence="2">
    <location>
        <begin position="1"/>
        <end position="33"/>
    </location>
</feature>
<evidence type="ECO:0000256" key="1">
    <source>
        <dbReference type="SAM" id="Coils"/>
    </source>
</evidence>
<feature type="region of interest" description="Disordered" evidence="2">
    <location>
        <begin position="407"/>
        <end position="426"/>
    </location>
</feature>
<comment type="caution">
    <text evidence="3">The sequence shown here is derived from an EMBL/GenBank/DDBJ whole genome shotgun (WGS) entry which is preliminary data.</text>
</comment>
<evidence type="ECO:0000313" key="3">
    <source>
        <dbReference type="EMBL" id="KAG2383946.1"/>
    </source>
</evidence>
<evidence type="ECO:0000313" key="4">
    <source>
        <dbReference type="Proteomes" id="UP000743370"/>
    </source>
</evidence>
<gene>
    <name evidence="3" type="ORF">HKW66_Vig0152910</name>
</gene>
<evidence type="ECO:0000256" key="2">
    <source>
        <dbReference type="SAM" id="MobiDB-lite"/>
    </source>
</evidence>
<dbReference type="EMBL" id="JABFOF010000008">
    <property type="protein sequence ID" value="KAG2383946.1"/>
    <property type="molecule type" value="Genomic_DNA"/>
</dbReference>
<name>A0A8T0JTK0_PHAAN</name>
<organism evidence="3 4">
    <name type="scientific">Phaseolus angularis</name>
    <name type="common">Azuki bean</name>
    <name type="synonym">Vigna angularis</name>
    <dbReference type="NCBI Taxonomy" id="3914"/>
    <lineage>
        <taxon>Eukaryota</taxon>
        <taxon>Viridiplantae</taxon>
        <taxon>Streptophyta</taxon>
        <taxon>Embryophyta</taxon>
        <taxon>Tracheophyta</taxon>
        <taxon>Spermatophyta</taxon>
        <taxon>Magnoliopsida</taxon>
        <taxon>eudicotyledons</taxon>
        <taxon>Gunneridae</taxon>
        <taxon>Pentapetalae</taxon>
        <taxon>rosids</taxon>
        <taxon>fabids</taxon>
        <taxon>Fabales</taxon>
        <taxon>Fabaceae</taxon>
        <taxon>Papilionoideae</taxon>
        <taxon>50 kb inversion clade</taxon>
        <taxon>NPAAA clade</taxon>
        <taxon>indigoferoid/millettioid clade</taxon>
        <taxon>Phaseoleae</taxon>
        <taxon>Vigna</taxon>
    </lineage>
</organism>
<dbReference type="Proteomes" id="UP000743370">
    <property type="component" value="Unassembled WGS sequence"/>
</dbReference>
<reference evidence="3 4" key="1">
    <citation type="submission" date="2020-05" db="EMBL/GenBank/DDBJ databases">
        <title>Vigna angularis (adzuki bean) Var. LongXiaoDou No. 4 denovo assembly.</title>
        <authorList>
            <person name="Xiang H."/>
        </authorList>
    </citation>
    <scope>NUCLEOTIDE SEQUENCE [LARGE SCALE GENOMIC DNA]</scope>
    <source>
        <tissue evidence="3">Leaf</tissue>
    </source>
</reference>
<proteinExistence type="predicted"/>
<feature type="compositionally biased region" description="Polar residues" evidence="2">
    <location>
        <begin position="411"/>
        <end position="426"/>
    </location>
</feature>
<sequence length="518" mass="58663">MEGRERKFSLSSQPEPFHTSHSSFSTPMQQHQSHEMVALKRAYADVILNTMKESAGRVMVSEKRALMLQQELTATKENALHMLMRLKKMMDAKTAEAEKASLQQQRKIEELEAQLNEAEDVVTDLRAELKHVYFVLEKIRNNQVQPLNGQNIKQVATCVSVKPEISISYPHKELECITSCDVVNKSLTMNILDKKQLHISNLEDCSGHDSDFASVITRSKEPELCRNGFTQRIRALEGNLLDEKLLMQDVHNQRYGKKLGVIAKDVDGKVAKFRALNEEMKFSKHVKLLKIPKWKIFSGYRSQFLSCKFRFNDSSKLSKDVCSLPSINLSAIIRWKRKRRRHRHLGIKSSAFRSCKPSFVLEQCSSVCDNAKCCEDEKDANMNSVVLLTDAEPVHGATELVEKAIEKDNKLSNTGDSAEQNLTGPSSDMKVEVVVHVSSTNSDMKDEEAFIEKDRSCSQVDEKHSEEEGGGQTKWCMGTPESSMMEETFTNNQHLDQVAYQLIIVCKLQNGIDIDMGA</sequence>
<protein>
    <submittedName>
        <fullName evidence="3">Uncharacterized protein</fullName>
    </submittedName>
</protein>
<dbReference type="PANTHER" id="PTHR34778">
    <property type="entry name" value="OS02G0580700 PROTEIN"/>
    <property type="match status" value="1"/>
</dbReference>